<dbReference type="Proteomes" id="UP000078340">
    <property type="component" value="Unassembled WGS sequence"/>
</dbReference>
<organism evidence="2 3">
    <name type="scientific">Purpureocillium lilacinum</name>
    <name type="common">Paecilomyces lilacinus</name>
    <dbReference type="NCBI Taxonomy" id="33203"/>
    <lineage>
        <taxon>Eukaryota</taxon>
        <taxon>Fungi</taxon>
        <taxon>Dikarya</taxon>
        <taxon>Ascomycota</taxon>
        <taxon>Pezizomycotina</taxon>
        <taxon>Sordariomycetes</taxon>
        <taxon>Hypocreomycetidae</taxon>
        <taxon>Hypocreales</taxon>
        <taxon>Ophiocordycipitaceae</taxon>
        <taxon>Purpureocillium</taxon>
    </lineage>
</organism>
<dbReference type="AlphaFoldDB" id="A0A179HRZ9"/>
<reference evidence="2 3" key="1">
    <citation type="submission" date="2016-02" db="EMBL/GenBank/DDBJ databases">
        <title>Biosynthesis of antibiotic leucinostatins and their inhibition on Phytophthora in bio-control Purpureocillium lilacinum.</title>
        <authorList>
            <person name="Wang G."/>
            <person name="Liu Z."/>
            <person name="Lin R."/>
            <person name="Li E."/>
            <person name="Mao Z."/>
            <person name="Ling J."/>
            <person name="Yin W."/>
            <person name="Xie B."/>
        </authorList>
    </citation>
    <scope>NUCLEOTIDE SEQUENCE [LARGE SCALE GENOMIC DNA]</scope>
    <source>
        <strain evidence="2">PLFJ-1</strain>
    </source>
</reference>
<sequence>MSGETTDERHVNWQSVALGWGELWCENYMFLAVQVGKRAGQQSTPPAFKSSDYVWSGAAKSPTHSLTHPGSRSRSRSTNKRLRRSVLVPVLLLRLVDNLFERPRLLGGLPLLRLEGRDGRRVGDGEAPLHGRALPAARQPRLDRGELVDGDGGEVEAVDPAEQRNVGDAVLALAGAHDVVAVLEARVEDPVQPLRLADISLDGIRDFLLGKADEVVPDPRLGTGVVVVVDGKAEAALRVIPARQVSEDGVALEHGEAAVVVVHNGGDAAVGVHGREPRLLLHVLANVDALRRVLQAVRLLELLEQDAGLVAVWRACQELDALGGDEAGRTRHGGDGVFLFGRRGGAAGTLVCVTYVYAMN</sequence>
<dbReference type="EMBL" id="LSBI01000003">
    <property type="protein sequence ID" value="OAQ92331.1"/>
    <property type="molecule type" value="Genomic_DNA"/>
</dbReference>
<evidence type="ECO:0000313" key="3">
    <source>
        <dbReference type="Proteomes" id="UP000078340"/>
    </source>
</evidence>
<protein>
    <submittedName>
        <fullName evidence="2">Uncharacterized protein</fullName>
    </submittedName>
</protein>
<comment type="caution">
    <text evidence="2">The sequence shown here is derived from an EMBL/GenBank/DDBJ whole genome shotgun (WGS) entry which is preliminary data.</text>
</comment>
<gene>
    <name evidence="2" type="ORF">VFPFJ_04071</name>
</gene>
<name>A0A179HRZ9_PURLI</name>
<feature type="compositionally biased region" description="Basic residues" evidence="1">
    <location>
        <begin position="71"/>
        <end position="80"/>
    </location>
</feature>
<accession>A0A179HRZ9</accession>
<evidence type="ECO:0000256" key="1">
    <source>
        <dbReference type="SAM" id="MobiDB-lite"/>
    </source>
</evidence>
<evidence type="ECO:0000313" key="2">
    <source>
        <dbReference type="EMBL" id="OAQ92331.1"/>
    </source>
</evidence>
<proteinExistence type="predicted"/>
<feature type="region of interest" description="Disordered" evidence="1">
    <location>
        <begin position="59"/>
        <end position="80"/>
    </location>
</feature>